<organism evidence="1 2">
    <name type="scientific">Streptomyces kronopolitis</name>
    <dbReference type="NCBI Taxonomy" id="1612435"/>
    <lineage>
        <taxon>Bacteria</taxon>
        <taxon>Bacillati</taxon>
        <taxon>Actinomycetota</taxon>
        <taxon>Actinomycetes</taxon>
        <taxon>Kitasatosporales</taxon>
        <taxon>Streptomycetaceae</taxon>
        <taxon>Streptomyces</taxon>
    </lineage>
</organism>
<evidence type="ECO:0000313" key="1">
    <source>
        <dbReference type="EMBL" id="GGN61953.1"/>
    </source>
</evidence>
<name>A0ABQ2K2D9_9ACTN</name>
<keyword evidence="2" id="KW-1185">Reference proteome</keyword>
<dbReference type="EMBL" id="BMND01000044">
    <property type="protein sequence ID" value="GGN61953.1"/>
    <property type="molecule type" value="Genomic_DNA"/>
</dbReference>
<reference evidence="2" key="1">
    <citation type="journal article" date="2019" name="Int. J. Syst. Evol. Microbiol.">
        <title>The Global Catalogue of Microorganisms (GCM) 10K type strain sequencing project: providing services to taxonomists for standard genome sequencing and annotation.</title>
        <authorList>
            <consortium name="The Broad Institute Genomics Platform"/>
            <consortium name="The Broad Institute Genome Sequencing Center for Infectious Disease"/>
            <person name="Wu L."/>
            <person name="Ma J."/>
        </authorList>
    </citation>
    <scope>NUCLEOTIDE SEQUENCE [LARGE SCALE GENOMIC DNA]</scope>
    <source>
        <strain evidence="2">CGMCC 4.7323</strain>
    </source>
</reference>
<proteinExistence type="predicted"/>
<comment type="caution">
    <text evidence="1">The sequence shown here is derived from an EMBL/GenBank/DDBJ whole genome shotgun (WGS) entry which is preliminary data.</text>
</comment>
<dbReference type="GeneID" id="301551828"/>
<protein>
    <submittedName>
        <fullName evidence="1">Uncharacterized protein</fullName>
    </submittedName>
</protein>
<evidence type="ECO:0000313" key="2">
    <source>
        <dbReference type="Proteomes" id="UP000600080"/>
    </source>
</evidence>
<dbReference type="Proteomes" id="UP000600080">
    <property type="component" value="Unassembled WGS sequence"/>
</dbReference>
<sequence>MSRFHLPLANGIRTDHPVPGLPFVDDSHIPLDDGPEAIEAVGRGVAEGMWGRFDKVRRGNGGWLAFTTDPLRTDLGWSVRFHPEHGRTVLLMPDKYLSPLHSEWWGNPLLFRAGGYWWDGTTWFRPGQVWDPVAERLEHRKAKAALSVSAADLLDGTGDPSHAHLGKVATFDPEAGAPDTWADHLALWAEHHAQQDNALPLGKCVVSVASPELSGDQLIGVPEMSALAGITASTLRGYISRQENSVPQPQANVSGRSMWSKSVAADWAEARRRSSEGVREALAGQDYDNLSQGAHAVRDRFAKDFHDTLWARPDIRKRWVLRHRNDQAVREVADDLAWTVALSLDRILPPGMISTTVRHAVLDLYGEGLNLRDKDEEVTSWDLTLTQPVATMLDWLIRHHPDTAQSAIGAILRDMNDRHDVPAAVTGRALQRALDRDSTLDETTLENYLKLVLPSGYEDVA</sequence>
<accession>A0ABQ2K2D9</accession>
<gene>
    <name evidence="1" type="ORF">GCM10012285_61550</name>
</gene>
<dbReference type="RefSeq" id="WP_189103644.1">
    <property type="nucleotide sequence ID" value="NZ_BMND01000044.1"/>
</dbReference>